<evidence type="ECO:0000313" key="4">
    <source>
        <dbReference type="Proteomes" id="UP001501295"/>
    </source>
</evidence>
<accession>A0ABP8VUL7</accession>
<dbReference type="PANTHER" id="PTHR42733">
    <property type="entry name" value="DJ-1 PROTEIN"/>
    <property type="match status" value="1"/>
</dbReference>
<protein>
    <submittedName>
        <fullName evidence="3">Type 1 glutamine amidotransferase domain-containing protein</fullName>
    </submittedName>
</protein>
<dbReference type="InterPro" id="IPR029062">
    <property type="entry name" value="Class_I_gatase-like"/>
</dbReference>
<dbReference type="NCBIfam" id="TIGR01382">
    <property type="entry name" value="PfpI"/>
    <property type="match status" value="1"/>
</dbReference>
<organism evidence="3 4">
    <name type="scientific">Frondihabitans cladoniiphilus</name>
    <dbReference type="NCBI Taxonomy" id="715785"/>
    <lineage>
        <taxon>Bacteria</taxon>
        <taxon>Bacillati</taxon>
        <taxon>Actinomycetota</taxon>
        <taxon>Actinomycetes</taxon>
        <taxon>Micrococcales</taxon>
        <taxon>Microbacteriaceae</taxon>
        <taxon>Frondihabitans</taxon>
    </lineage>
</organism>
<feature type="domain" description="DJ-1/PfpI" evidence="2">
    <location>
        <begin position="9"/>
        <end position="179"/>
    </location>
</feature>
<dbReference type="EMBL" id="BAABLM010000002">
    <property type="protein sequence ID" value="GAA4670987.1"/>
    <property type="molecule type" value="Genomic_DNA"/>
</dbReference>
<proteinExistence type="inferred from homology"/>
<comment type="similarity">
    <text evidence="1">Belongs to the peptidase C56 family.</text>
</comment>
<evidence type="ECO:0000313" key="3">
    <source>
        <dbReference type="EMBL" id="GAA4670987.1"/>
    </source>
</evidence>
<dbReference type="RefSeq" id="WP_345374580.1">
    <property type="nucleotide sequence ID" value="NZ_BAABLM010000002.1"/>
</dbReference>
<dbReference type="Pfam" id="PF01965">
    <property type="entry name" value="DJ-1_PfpI"/>
    <property type="match status" value="1"/>
</dbReference>
<dbReference type="InterPro" id="IPR002818">
    <property type="entry name" value="DJ-1/PfpI"/>
</dbReference>
<evidence type="ECO:0000256" key="1">
    <source>
        <dbReference type="ARBA" id="ARBA00008542"/>
    </source>
</evidence>
<keyword evidence="4" id="KW-1185">Reference proteome</keyword>
<keyword evidence="3" id="KW-0315">Glutamine amidotransferase</keyword>
<dbReference type="PANTHER" id="PTHR42733:SF12">
    <property type="entry name" value="PROTEINASE"/>
    <property type="match status" value="1"/>
</dbReference>
<gene>
    <name evidence="3" type="ORF">GCM10025780_13190</name>
</gene>
<dbReference type="SUPFAM" id="SSF52317">
    <property type="entry name" value="Class I glutamine amidotransferase-like"/>
    <property type="match status" value="1"/>
</dbReference>
<name>A0ABP8VUL7_9MICO</name>
<dbReference type="Proteomes" id="UP001501295">
    <property type="component" value="Unassembled WGS sequence"/>
</dbReference>
<comment type="caution">
    <text evidence="3">The sequence shown here is derived from an EMBL/GenBank/DDBJ whole genome shotgun (WGS) entry which is preliminary data.</text>
</comment>
<reference evidence="4" key="1">
    <citation type="journal article" date="2019" name="Int. J. Syst. Evol. Microbiol.">
        <title>The Global Catalogue of Microorganisms (GCM) 10K type strain sequencing project: providing services to taxonomists for standard genome sequencing and annotation.</title>
        <authorList>
            <consortium name="The Broad Institute Genomics Platform"/>
            <consortium name="The Broad Institute Genome Sequencing Center for Infectious Disease"/>
            <person name="Wu L."/>
            <person name="Ma J."/>
        </authorList>
    </citation>
    <scope>NUCLEOTIDE SEQUENCE [LARGE SCALE GENOMIC DNA]</scope>
    <source>
        <strain evidence="4">JCM 18956</strain>
    </source>
</reference>
<dbReference type="Gene3D" id="3.40.50.880">
    <property type="match status" value="1"/>
</dbReference>
<dbReference type="CDD" id="cd03134">
    <property type="entry name" value="GATase1_PfpI_like"/>
    <property type="match status" value="1"/>
</dbReference>
<sequence length="194" mass="20998">MATDLHGRRVLAIVTNYGVEQDELVVPLEHLRDAGALVTVAAETGDEIVTLVGDKNPGRRLTPDTTLDAVDTTGYGLLLVPGGTINADTLRLNERAVDIVTEFVSSKRPIAAICHGPWTLVEADALRGKQLTSYGSLKTDVINAGGSWIDQSVVRDDNHNWTLITSRDPDDLPDFLHQIDVVLADHAPAEQPVY</sequence>
<evidence type="ECO:0000259" key="2">
    <source>
        <dbReference type="Pfam" id="PF01965"/>
    </source>
</evidence>
<dbReference type="PROSITE" id="PS51276">
    <property type="entry name" value="PEPTIDASE_C56_PFPI"/>
    <property type="match status" value="1"/>
</dbReference>
<dbReference type="InterPro" id="IPR006286">
    <property type="entry name" value="C56_PfpI-like"/>
</dbReference>